<dbReference type="GO" id="GO:0016879">
    <property type="term" value="F:ligase activity, forming carbon-nitrogen bonds"/>
    <property type="evidence" value="ECO:0007669"/>
    <property type="project" value="TreeGrafter"/>
</dbReference>
<evidence type="ECO:0000313" key="6">
    <source>
        <dbReference type="EMBL" id="ABE52197.1"/>
    </source>
</evidence>
<dbReference type="PROSITE" id="PS50975">
    <property type="entry name" value="ATP_GRASP"/>
    <property type="match status" value="1"/>
</dbReference>
<dbReference type="STRING" id="259564.Mbur_1276"/>
<evidence type="ECO:0000259" key="5">
    <source>
        <dbReference type="PROSITE" id="PS50975"/>
    </source>
</evidence>
<dbReference type="EMBL" id="CP000300">
    <property type="protein sequence ID" value="ABE52197.1"/>
    <property type="molecule type" value="Genomic_DNA"/>
</dbReference>
<dbReference type="InterPro" id="IPR053432">
    <property type="entry name" value="THMPT_Glu_ligase"/>
</dbReference>
<dbReference type="Gene3D" id="3.40.50.20">
    <property type="match status" value="1"/>
</dbReference>
<organism evidence="6 7">
    <name type="scientific">Methanococcoides burtonii (strain DSM 6242 / NBRC 107633 / OCM 468 / ACE-M)</name>
    <dbReference type="NCBI Taxonomy" id="259564"/>
    <lineage>
        <taxon>Archaea</taxon>
        <taxon>Methanobacteriati</taxon>
        <taxon>Methanobacteriota</taxon>
        <taxon>Stenosarchaea group</taxon>
        <taxon>Methanomicrobia</taxon>
        <taxon>Methanosarcinales</taxon>
        <taxon>Methanosarcinaceae</taxon>
        <taxon>Methanococcoides</taxon>
    </lineage>
</organism>
<reference evidence="7" key="1">
    <citation type="journal article" date="2009" name="ISME J.">
        <title>The genome sequence of the psychrophilic archaeon, Methanococcoides burtonii: the role of genome evolution in cold adaptation.</title>
        <authorList>
            <person name="Allen M.A."/>
            <person name="Lauro F.M."/>
            <person name="Williams T.J."/>
            <person name="Burg D."/>
            <person name="Siddiqui K.S."/>
            <person name="De Francisci D."/>
            <person name="Chong K.W."/>
            <person name="Pilak O."/>
            <person name="Chew H.H."/>
            <person name="De Maere M.Z."/>
            <person name="Ting L."/>
            <person name="Katrib M."/>
            <person name="Ng C."/>
            <person name="Sowers K.R."/>
            <person name="Galperin M.Y."/>
            <person name="Anderson I.J."/>
            <person name="Ivanova N."/>
            <person name="Dalin E."/>
            <person name="Martinez M."/>
            <person name="Lapidus A."/>
            <person name="Hauser L."/>
            <person name="Land M."/>
            <person name="Thomas T."/>
            <person name="Cavicchioli R."/>
        </authorList>
    </citation>
    <scope>NUCLEOTIDE SEQUENCE [LARGE SCALE GENOMIC DNA]</scope>
    <source>
        <strain evidence="7">DSM 6242 / NBRC 107633 / OCM 468 / ACE-M</strain>
    </source>
</reference>
<dbReference type="HOGENOM" id="CLU_054353_2_0_2"/>
<dbReference type="InterPro" id="IPR004666">
    <property type="entry name" value="Rp_bS6_RimK/Lys_biosynth_LsyX"/>
</dbReference>
<dbReference type="EC" id="6.3.2.-" evidence="6"/>
<dbReference type="Proteomes" id="UP000001979">
    <property type="component" value="Chromosome"/>
</dbReference>
<evidence type="ECO:0000256" key="4">
    <source>
        <dbReference type="PROSITE-ProRule" id="PRU00409"/>
    </source>
</evidence>
<dbReference type="NCBIfam" id="NF040720">
    <property type="entry name" value="MptN_Meth"/>
    <property type="match status" value="1"/>
</dbReference>
<evidence type="ECO:0000256" key="1">
    <source>
        <dbReference type="ARBA" id="ARBA00022723"/>
    </source>
</evidence>
<dbReference type="PANTHER" id="PTHR21621:SF0">
    <property type="entry name" value="BETA-CITRYLGLUTAMATE SYNTHASE B-RELATED"/>
    <property type="match status" value="1"/>
</dbReference>
<keyword evidence="2 4" id="KW-0547">Nucleotide-binding</keyword>
<dbReference type="InterPro" id="IPR011761">
    <property type="entry name" value="ATP-grasp"/>
</dbReference>
<sequence length="310" mass="33789">MKHIGIIITDRNDPTAQAFQNACVSNNIKPHMIDLREKKVIIGESLSLQIADRDLQQLDVIIVRDVGAGGFDGVSFRFDVLRQLEQEGVPIINSPVSIQNAANKYYASSLMAKAGLPIPKTMVVQDTGNALNILDRMEDAVIKPIFGYKGKDIVRIKDGTIINNDGTTNDSELEGTIDAILEQRGMLYIQEYIANPGRDIRAFVVNGKVIAAIYRTAPEGAWINNLSQGGNESRCELSSYQIELCIKASRSVGTYFAGVDLIEELNGSNNGNGDKSLILEINATPSVAGIYKAWGINAAKYIIKNISSDL</sequence>
<evidence type="ECO:0000256" key="3">
    <source>
        <dbReference type="ARBA" id="ARBA00022840"/>
    </source>
</evidence>
<dbReference type="GO" id="GO:0046872">
    <property type="term" value="F:metal ion binding"/>
    <property type="evidence" value="ECO:0007669"/>
    <property type="project" value="UniProtKB-KW"/>
</dbReference>
<dbReference type="RefSeq" id="WP_011499343.1">
    <property type="nucleotide sequence ID" value="NC_007955.1"/>
</dbReference>
<dbReference type="NCBIfam" id="TIGR00768">
    <property type="entry name" value="rimK_fam"/>
    <property type="match status" value="1"/>
</dbReference>
<dbReference type="Gene3D" id="3.30.470.20">
    <property type="entry name" value="ATP-grasp fold, B domain"/>
    <property type="match status" value="1"/>
</dbReference>
<accession>Q12WH9</accession>
<dbReference type="OrthoDB" id="33241at2157"/>
<dbReference type="Pfam" id="PF08443">
    <property type="entry name" value="RimK"/>
    <property type="match status" value="1"/>
</dbReference>
<dbReference type="PANTHER" id="PTHR21621">
    <property type="entry name" value="RIBOSOMAL PROTEIN S6 MODIFICATION PROTEIN"/>
    <property type="match status" value="1"/>
</dbReference>
<dbReference type="SUPFAM" id="SSF56059">
    <property type="entry name" value="Glutathione synthetase ATP-binding domain-like"/>
    <property type="match status" value="1"/>
</dbReference>
<dbReference type="KEGG" id="mbu:Mbur_1276"/>
<dbReference type="GO" id="GO:0005524">
    <property type="term" value="F:ATP binding"/>
    <property type="evidence" value="ECO:0007669"/>
    <property type="project" value="UniProtKB-UniRule"/>
</dbReference>
<keyword evidence="3 4" id="KW-0067">ATP-binding</keyword>
<dbReference type="InterPro" id="IPR013651">
    <property type="entry name" value="ATP-grasp_RimK-type"/>
</dbReference>
<dbReference type="GeneID" id="3998301"/>
<proteinExistence type="predicted"/>
<name>Q12WH9_METBU</name>
<evidence type="ECO:0000256" key="2">
    <source>
        <dbReference type="ARBA" id="ARBA00022741"/>
    </source>
</evidence>
<feature type="domain" description="ATP-grasp" evidence="5">
    <location>
        <begin position="108"/>
        <end position="307"/>
    </location>
</feature>
<keyword evidence="1" id="KW-0479">Metal-binding</keyword>
<dbReference type="GO" id="GO:0005737">
    <property type="term" value="C:cytoplasm"/>
    <property type="evidence" value="ECO:0007669"/>
    <property type="project" value="TreeGrafter"/>
</dbReference>
<keyword evidence="6" id="KW-0436">Ligase</keyword>
<gene>
    <name evidence="6" type="primary">mptN</name>
    <name evidence="6" type="ordered locus">Mbur_1276</name>
</gene>
<protein>
    <submittedName>
        <fullName evidence="6">Tetrahydromethanopterin:alpha-L-glutamate ligase</fullName>
        <ecNumber evidence="6">6.3.2.-</ecNumber>
    </submittedName>
</protein>
<dbReference type="AlphaFoldDB" id="Q12WH9"/>
<keyword evidence="7" id="KW-1185">Reference proteome</keyword>
<evidence type="ECO:0000313" key="7">
    <source>
        <dbReference type="Proteomes" id="UP000001979"/>
    </source>
</evidence>